<reference evidence="2 3" key="1">
    <citation type="submission" date="2024-09" db="EMBL/GenBank/DDBJ databases">
        <title>Chromosome-scale assembly of Riccia fluitans.</title>
        <authorList>
            <person name="Paukszto L."/>
            <person name="Sawicki J."/>
            <person name="Karawczyk K."/>
            <person name="Piernik-Szablinska J."/>
            <person name="Szczecinska M."/>
            <person name="Mazdziarz M."/>
        </authorList>
    </citation>
    <scope>NUCLEOTIDE SEQUENCE [LARGE SCALE GENOMIC DNA]</scope>
    <source>
        <strain evidence="2">Rf_01</strain>
        <tissue evidence="2">Aerial parts of the thallus</tissue>
    </source>
</reference>
<gene>
    <name evidence="2" type="ORF">R1flu_016477</name>
</gene>
<dbReference type="Proteomes" id="UP001605036">
    <property type="component" value="Unassembled WGS sequence"/>
</dbReference>
<feature type="region of interest" description="Disordered" evidence="1">
    <location>
        <begin position="70"/>
        <end position="89"/>
    </location>
</feature>
<evidence type="ECO:0000256" key="1">
    <source>
        <dbReference type="SAM" id="MobiDB-lite"/>
    </source>
</evidence>
<name>A0ABD1YMH1_9MARC</name>
<protein>
    <submittedName>
        <fullName evidence="2">Uncharacterized protein</fullName>
    </submittedName>
</protein>
<keyword evidence="3" id="KW-1185">Reference proteome</keyword>
<comment type="caution">
    <text evidence="2">The sequence shown here is derived from an EMBL/GenBank/DDBJ whole genome shotgun (WGS) entry which is preliminary data.</text>
</comment>
<sequence length="160" mass="18064">MYEVRRGQRTATSLGRPMLRFRKAVRCVGRAARDTQRTGVVPCIASAVEVTSRGSRNVRVEQRKSIRLQFPGSRGPLESKPRRTRRGPSFWRGEENRVEVRSVFYGLLRAHHHGGTPRIKMNFTASVQRDKPGSLTIRVPRSPASMVVRRGFLRCPLAAG</sequence>
<evidence type="ECO:0000313" key="3">
    <source>
        <dbReference type="Proteomes" id="UP001605036"/>
    </source>
</evidence>
<evidence type="ECO:0000313" key="2">
    <source>
        <dbReference type="EMBL" id="KAL2631791.1"/>
    </source>
</evidence>
<dbReference type="EMBL" id="JBHFFA010000004">
    <property type="protein sequence ID" value="KAL2631791.1"/>
    <property type="molecule type" value="Genomic_DNA"/>
</dbReference>
<proteinExistence type="predicted"/>
<accession>A0ABD1YMH1</accession>
<dbReference type="AlphaFoldDB" id="A0ABD1YMH1"/>
<organism evidence="2 3">
    <name type="scientific">Riccia fluitans</name>
    <dbReference type="NCBI Taxonomy" id="41844"/>
    <lineage>
        <taxon>Eukaryota</taxon>
        <taxon>Viridiplantae</taxon>
        <taxon>Streptophyta</taxon>
        <taxon>Embryophyta</taxon>
        <taxon>Marchantiophyta</taxon>
        <taxon>Marchantiopsida</taxon>
        <taxon>Marchantiidae</taxon>
        <taxon>Marchantiales</taxon>
        <taxon>Ricciaceae</taxon>
        <taxon>Riccia</taxon>
    </lineage>
</organism>